<proteinExistence type="predicted"/>
<feature type="domain" description="YdbS-like PH" evidence="2">
    <location>
        <begin position="408"/>
        <end position="488"/>
    </location>
</feature>
<evidence type="ECO:0000313" key="3">
    <source>
        <dbReference type="EMBL" id="SOD54798.1"/>
    </source>
</evidence>
<dbReference type="AlphaFoldDB" id="A0A286D820"/>
<feature type="transmembrane region" description="Helical" evidence="1">
    <location>
        <begin position="362"/>
        <end position="379"/>
    </location>
</feature>
<reference evidence="3 4" key="1">
    <citation type="submission" date="2017-09" db="EMBL/GenBank/DDBJ databases">
        <authorList>
            <person name="Ehlers B."/>
            <person name="Leendertz F.H."/>
        </authorList>
    </citation>
    <scope>NUCLEOTIDE SEQUENCE [LARGE SCALE GENOMIC DNA]</scope>
    <source>
        <strain evidence="3 4">CGMCC 1.10978</strain>
    </source>
</reference>
<keyword evidence="1" id="KW-0472">Membrane</keyword>
<feature type="domain" description="YdbS-like PH" evidence="2">
    <location>
        <begin position="70"/>
        <end position="147"/>
    </location>
</feature>
<dbReference type="Proteomes" id="UP000219374">
    <property type="component" value="Unassembled WGS sequence"/>
</dbReference>
<feature type="transmembrane region" description="Helical" evidence="1">
    <location>
        <begin position="181"/>
        <end position="200"/>
    </location>
</feature>
<keyword evidence="1" id="KW-1133">Transmembrane helix</keyword>
<feature type="domain" description="YdbS-like PH" evidence="2">
    <location>
        <begin position="258"/>
        <end position="312"/>
    </location>
</feature>
<dbReference type="PANTHER" id="PTHR34473:SF2">
    <property type="entry name" value="UPF0699 TRANSMEMBRANE PROTEIN YDBT"/>
    <property type="match status" value="1"/>
</dbReference>
<feature type="transmembrane region" description="Helical" evidence="1">
    <location>
        <begin position="19"/>
        <end position="40"/>
    </location>
</feature>
<keyword evidence="4" id="KW-1185">Reference proteome</keyword>
<dbReference type="Pfam" id="PF03703">
    <property type="entry name" value="bPH_2"/>
    <property type="match status" value="3"/>
</dbReference>
<gene>
    <name evidence="3" type="ORF">SAMN06296416_10559</name>
</gene>
<evidence type="ECO:0000259" key="2">
    <source>
        <dbReference type="Pfam" id="PF03703"/>
    </source>
</evidence>
<protein>
    <submittedName>
        <fullName evidence="3">Putative membrane protein</fullName>
    </submittedName>
</protein>
<feature type="transmembrane region" description="Helical" evidence="1">
    <location>
        <begin position="234"/>
        <end position="260"/>
    </location>
</feature>
<sequence length="499" mass="56078">MPDAGAAAPQERRLHPWSWLFVLLQQLKQFIFPLVALLVFGGRGSRGGEWAALGPAIAIGVLVVISVVQYFTYRYRVGRDSLSVRDGLLHRTLREIPFARIHNVVVHQSLLHRVFGVAEVRLESAGGQKPEAQMRVLSLADALALENLVKHRGRAAEAGQAQAADSLLTLPLREVVRLGLISNRGMILVAAAFGAAWQILPEDRMASIFRDGFRQAFGYASHLQLGWLSTAVSVASLIVVAVVLLRGLSVLLALLQYSGFRLSEEQRRLMVERGLLTRLRTSVARRRIQAWTLQEGLLHRWFKRRSLRIDTAVAEQQNQGEQRALKELAPIATPAACDQLVQHLLPQAQWPREDWRPLPVGAWWRLFLPTAAVVALLAGVLSWRFGAWGLLALAWLPWGVYESRQHARRAGYALDTQLIAVRGGWWARYWRFAEIDKLQALRLSRSPIDRRCGTASLWLDTAGATGMAPPLRIRFLPEAEARALYEQLGRALARRRLRW</sequence>
<dbReference type="InterPro" id="IPR005182">
    <property type="entry name" value="YdbS-like_PH"/>
</dbReference>
<name>A0A286D820_9GAMM</name>
<dbReference type="InterPro" id="IPR014529">
    <property type="entry name" value="UCP026631"/>
</dbReference>
<keyword evidence="1" id="KW-0812">Transmembrane</keyword>
<dbReference type="PIRSF" id="PIRSF026631">
    <property type="entry name" value="UCP026631"/>
    <property type="match status" value="1"/>
</dbReference>
<organism evidence="3 4">
    <name type="scientific">Pseudoxanthomonas wuyuanensis</name>
    <dbReference type="NCBI Taxonomy" id="1073196"/>
    <lineage>
        <taxon>Bacteria</taxon>
        <taxon>Pseudomonadati</taxon>
        <taxon>Pseudomonadota</taxon>
        <taxon>Gammaproteobacteria</taxon>
        <taxon>Lysobacterales</taxon>
        <taxon>Lysobacteraceae</taxon>
        <taxon>Pseudoxanthomonas</taxon>
    </lineage>
</organism>
<accession>A0A286D820</accession>
<evidence type="ECO:0000256" key="1">
    <source>
        <dbReference type="SAM" id="Phobius"/>
    </source>
</evidence>
<dbReference type="PANTHER" id="PTHR34473">
    <property type="entry name" value="UPF0699 TRANSMEMBRANE PROTEIN YDBS"/>
    <property type="match status" value="1"/>
</dbReference>
<dbReference type="OrthoDB" id="240564at2"/>
<feature type="transmembrane region" description="Helical" evidence="1">
    <location>
        <begin position="52"/>
        <end position="73"/>
    </location>
</feature>
<evidence type="ECO:0000313" key="4">
    <source>
        <dbReference type="Proteomes" id="UP000219374"/>
    </source>
</evidence>
<dbReference type="RefSeq" id="WP_097122081.1">
    <property type="nucleotide sequence ID" value="NZ_OCND01000005.1"/>
</dbReference>
<dbReference type="EMBL" id="OCND01000005">
    <property type="protein sequence ID" value="SOD54798.1"/>
    <property type="molecule type" value="Genomic_DNA"/>
</dbReference>